<feature type="domain" description="TIR" evidence="1">
    <location>
        <begin position="1"/>
        <end position="142"/>
    </location>
</feature>
<gene>
    <name evidence="2" type="ORF">Thini_3960</name>
</gene>
<name>A0A656HM88_THINJ</name>
<dbReference type="Pfam" id="PF13676">
    <property type="entry name" value="TIR_2"/>
    <property type="match status" value="1"/>
</dbReference>
<dbReference type="Proteomes" id="UP000005317">
    <property type="component" value="Unassembled WGS sequence"/>
</dbReference>
<dbReference type="RefSeq" id="WP_002710332.1">
    <property type="nucleotide sequence ID" value="NZ_JH651384.1"/>
</dbReference>
<protein>
    <submittedName>
        <fullName evidence="2">TIR protein</fullName>
    </submittedName>
</protein>
<dbReference type="InterPro" id="IPR000157">
    <property type="entry name" value="TIR_dom"/>
</dbReference>
<reference evidence="3" key="1">
    <citation type="journal article" date="2011" name="Stand. Genomic Sci.">
        <title>Genome sequence of the filamentous, gliding Thiothrix nivea neotype strain (JP2(T)).</title>
        <authorList>
            <person name="Lapidus A."/>
            <person name="Nolan M."/>
            <person name="Lucas S."/>
            <person name="Glavina Del Rio T."/>
            <person name="Tice H."/>
            <person name="Cheng J.F."/>
            <person name="Tapia R."/>
            <person name="Han C."/>
            <person name="Goodwin L."/>
            <person name="Pitluck S."/>
            <person name="Liolios K."/>
            <person name="Pagani I."/>
            <person name="Ivanova N."/>
            <person name="Huntemann M."/>
            <person name="Mavromatis K."/>
            <person name="Mikhailova N."/>
            <person name="Pati A."/>
            <person name="Chen A."/>
            <person name="Palaniappan K."/>
            <person name="Land M."/>
            <person name="Brambilla E.M."/>
            <person name="Rohde M."/>
            <person name="Abt B."/>
            <person name="Verbarg S."/>
            <person name="Goker M."/>
            <person name="Bristow J."/>
            <person name="Eisen J.A."/>
            <person name="Markowitz V."/>
            <person name="Hugenholtz P."/>
            <person name="Kyrpides N.C."/>
            <person name="Klenk H.P."/>
            <person name="Woyke T."/>
        </authorList>
    </citation>
    <scope>NUCLEOTIDE SEQUENCE [LARGE SCALE GENOMIC DNA]</scope>
    <source>
        <strain evidence="3">ATCC 35100 / DSM 5205 / JP2</strain>
    </source>
</reference>
<keyword evidence="3" id="KW-1185">Reference proteome</keyword>
<dbReference type="EMBL" id="JH651384">
    <property type="protein sequence ID" value="EIJ36460.1"/>
    <property type="molecule type" value="Genomic_DNA"/>
</dbReference>
<dbReference type="SUPFAM" id="SSF52200">
    <property type="entry name" value="Toll/Interleukin receptor TIR domain"/>
    <property type="match status" value="1"/>
</dbReference>
<dbReference type="AlphaFoldDB" id="A0A656HM88"/>
<dbReference type="GO" id="GO:0007165">
    <property type="term" value="P:signal transduction"/>
    <property type="evidence" value="ECO:0007669"/>
    <property type="project" value="InterPro"/>
</dbReference>
<sequence length="383" mass="43753">MAKVFFSYSHKDIDIRDEIDRHFSVMKRSGLIQTWYDREIEAGNEFDLEIKAKLENSDIILLLVSSDFLDSSYCQDVEMKRALEKHRAREARVVPIIVDVCDWKHTNLKKLKSLPNDGKPIKKYKNRREAYQDITNEIRRIANRIHHPYQTFIKDSLKLVAPNPTKNSKKLYLKRELIYFLKENPKIFLGTLLIFFAFFSLGHNNNNKTNGASDNNASINSFRDGDIGFQSSEYDKEQLENNINEARFSILCISDSGREDVTITESPGKSFGKILNCLSGGDFIMDLTPCAPKGEYALSAPTGTVPIIQIVPRWQDYANHSGGVTLHYIRGDTIGFSGGFNWAGDGYTEQWNFEANRLTGIATLKEENGKKSTYKCKKLESKF</sequence>
<dbReference type="SMART" id="SM00255">
    <property type="entry name" value="TIR"/>
    <property type="match status" value="1"/>
</dbReference>
<proteinExistence type="predicted"/>
<accession>A0A656HM88</accession>
<organism evidence="2 3">
    <name type="scientific">Thiothrix nivea (strain ATCC 35100 / DSM 5205 / JP2)</name>
    <dbReference type="NCBI Taxonomy" id="870187"/>
    <lineage>
        <taxon>Bacteria</taxon>
        <taxon>Pseudomonadati</taxon>
        <taxon>Pseudomonadota</taxon>
        <taxon>Gammaproteobacteria</taxon>
        <taxon>Thiotrichales</taxon>
        <taxon>Thiotrichaceae</taxon>
        <taxon>Thiothrix</taxon>
    </lineage>
</organism>
<evidence type="ECO:0000313" key="3">
    <source>
        <dbReference type="Proteomes" id="UP000005317"/>
    </source>
</evidence>
<dbReference type="InterPro" id="IPR035897">
    <property type="entry name" value="Toll_tir_struct_dom_sf"/>
</dbReference>
<dbReference type="Gene3D" id="3.40.50.10140">
    <property type="entry name" value="Toll/interleukin-1 receptor homology (TIR) domain"/>
    <property type="match status" value="1"/>
</dbReference>
<evidence type="ECO:0000259" key="1">
    <source>
        <dbReference type="PROSITE" id="PS50104"/>
    </source>
</evidence>
<evidence type="ECO:0000313" key="2">
    <source>
        <dbReference type="EMBL" id="EIJ36460.1"/>
    </source>
</evidence>
<dbReference type="PROSITE" id="PS50104">
    <property type="entry name" value="TIR"/>
    <property type="match status" value="1"/>
</dbReference>